<dbReference type="InterPro" id="IPR036365">
    <property type="entry name" value="PGBD-like_sf"/>
</dbReference>
<dbReference type="InterPro" id="IPR002477">
    <property type="entry name" value="Peptidoglycan-bd-like"/>
</dbReference>
<evidence type="ECO:0000256" key="2">
    <source>
        <dbReference type="ARBA" id="ARBA00022801"/>
    </source>
</evidence>
<dbReference type="GO" id="GO:0009253">
    <property type="term" value="P:peptidoglycan catabolic process"/>
    <property type="evidence" value="ECO:0007669"/>
    <property type="project" value="InterPro"/>
</dbReference>
<feature type="domain" description="Peptidoglycan binding-like" evidence="4">
    <location>
        <begin position="264"/>
        <end position="320"/>
    </location>
</feature>
<dbReference type="Gene3D" id="1.10.101.10">
    <property type="entry name" value="PGBD-like superfamily/PGBD"/>
    <property type="match status" value="1"/>
</dbReference>
<dbReference type="InterPro" id="IPR002053">
    <property type="entry name" value="Glyco_hydro_25"/>
</dbReference>
<organism evidence="5 6">
    <name type="scientific">Clostridium botulinum</name>
    <dbReference type="NCBI Taxonomy" id="1491"/>
    <lineage>
        <taxon>Bacteria</taxon>
        <taxon>Bacillati</taxon>
        <taxon>Bacillota</taxon>
        <taxon>Clostridia</taxon>
        <taxon>Eubacteriales</taxon>
        <taxon>Clostridiaceae</taxon>
        <taxon>Clostridium</taxon>
    </lineage>
</organism>
<dbReference type="RefSeq" id="WP_013725574.1">
    <property type="nucleotide sequence ID" value="NZ_LGVO01000047.1"/>
</dbReference>
<dbReference type="Proteomes" id="UP000037540">
    <property type="component" value="Unassembled WGS sequence"/>
</dbReference>
<dbReference type="EMBL" id="LGVR01000022">
    <property type="protein sequence ID" value="KOA88942.1"/>
    <property type="molecule type" value="Genomic_DNA"/>
</dbReference>
<dbReference type="PROSITE" id="PS51904">
    <property type="entry name" value="GLYCOSYL_HYDROL_F25_2"/>
    <property type="match status" value="1"/>
</dbReference>
<dbReference type="InterPro" id="IPR036366">
    <property type="entry name" value="PGBDSf"/>
</dbReference>
<dbReference type="InterPro" id="IPR017853">
    <property type="entry name" value="GH"/>
</dbReference>
<dbReference type="Pfam" id="PF01183">
    <property type="entry name" value="Glyco_hydro_25"/>
    <property type="match status" value="1"/>
</dbReference>
<comment type="similarity">
    <text evidence="1">Belongs to the glycosyl hydrolase 25 family.</text>
</comment>
<evidence type="ECO:0000256" key="3">
    <source>
        <dbReference type="ARBA" id="ARBA00023295"/>
    </source>
</evidence>
<dbReference type="OrthoDB" id="9800780at2"/>
<gene>
    <name evidence="5" type="ORF">ADU74_05690</name>
</gene>
<keyword evidence="2 5" id="KW-0378">Hydrolase</keyword>
<dbReference type="GO" id="GO:0016998">
    <property type="term" value="P:cell wall macromolecule catabolic process"/>
    <property type="evidence" value="ECO:0007669"/>
    <property type="project" value="InterPro"/>
</dbReference>
<dbReference type="Pfam" id="PF01471">
    <property type="entry name" value="PG_binding_1"/>
    <property type="match status" value="1"/>
</dbReference>
<dbReference type="SUPFAM" id="SSF47090">
    <property type="entry name" value="PGBD-like"/>
    <property type="match status" value="1"/>
</dbReference>
<reference evidence="5 6" key="1">
    <citation type="submission" date="2015-07" db="EMBL/GenBank/DDBJ databases">
        <title>Draft genome sequences of 17 French Clostridium botulinum group III.</title>
        <authorList>
            <person name="Woudstra C."/>
            <person name="Le Marechal C."/>
            <person name="Souillard R."/>
            <person name="Bayon-Auboyer M.-H."/>
            <person name="Dessouter D."/>
            <person name="Fach P."/>
        </authorList>
    </citation>
    <scope>NUCLEOTIDE SEQUENCE [LARGE SCALE GENOMIC DNA]</scope>
    <source>
        <strain evidence="5 6">12LNRI-CD</strain>
    </source>
</reference>
<name>A0A9Q1ZB79_CLOBO</name>
<dbReference type="SUPFAM" id="SSF51445">
    <property type="entry name" value="(Trans)glycosidases"/>
    <property type="match status" value="1"/>
</dbReference>
<sequence length="323" mass="36970">MQSRSSKDIKGIDISKWQTGIDYKKVRETKEVVIIKATEGVDFIDSMFERHYIGCKDAGFKIGFYHFFSDKTNPTEQARDFWNAIKGKQLDVLPVLDVETSTRSKNEVTNRCLEFLQEMKRISGYDCIVYTYTSFATEKLDRRLAKYPLWIAHYGVSNPGNNGIWNSWVGFQYTDKERVPGVPNPCDADDFTEEIFIGNRGANYSPSKTDNNDKLWKESISGQLVKELQMELNRQFNKGLIIDGYFGENTLNACILVRRGAKGNITKIIQERLLAKGYRIGIYGADGIFGPETERAVKNLQKNYGLQIDGIVGKETWQALFRR</sequence>
<evidence type="ECO:0000313" key="5">
    <source>
        <dbReference type="EMBL" id="KOA88942.1"/>
    </source>
</evidence>
<dbReference type="AlphaFoldDB" id="A0A9Q1ZB79"/>
<dbReference type="GO" id="GO:0016052">
    <property type="term" value="P:carbohydrate catabolic process"/>
    <property type="evidence" value="ECO:0007669"/>
    <property type="project" value="TreeGrafter"/>
</dbReference>
<dbReference type="PANTHER" id="PTHR34135">
    <property type="entry name" value="LYSOZYME"/>
    <property type="match status" value="1"/>
</dbReference>
<evidence type="ECO:0000313" key="6">
    <source>
        <dbReference type="Proteomes" id="UP000037540"/>
    </source>
</evidence>
<dbReference type="CDD" id="cd06525">
    <property type="entry name" value="GH25_Lyc-like"/>
    <property type="match status" value="1"/>
</dbReference>
<dbReference type="InterPro" id="IPR018077">
    <property type="entry name" value="Glyco_hydro_fam25_subgr"/>
</dbReference>
<proteinExistence type="inferred from homology"/>
<protein>
    <submittedName>
        <fullName evidence="5">Glycosyl hydrolase</fullName>
    </submittedName>
</protein>
<dbReference type="SMART" id="SM00641">
    <property type="entry name" value="Glyco_25"/>
    <property type="match status" value="1"/>
</dbReference>
<dbReference type="PANTHER" id="PTHR34135:SF2">
    <property type="entry name" value="LYSOZYME"/>
    <property type="match status" value="1"/>
</dbReference>
<evidence type="ECO:0000259" key="4">
    <source>
        <dbReference type="Pfam" id="PF01471"/>
    </source>
</evidence>
<evidence type="ECO:0000256" key="1">
    <source>
        <dbReference type="ARBA" id="ARBA00010646"/>
    </source>
</evidence>
<dbReference type="Gene3D" id="3.20.20.80">
    <property type="entry name" value="Glycosidases"/>
    <property type="match status" value="1"/>
</dbReference>
<accession>A0A9Q1ZB79</accession>
<comment type="caution">
    <text evidence="5">The sequence shown here is derived from an EMBL/GenBank/DDBJ whole genome shotgun (WGS) entry which is preliminary data.</text>
</comment>
<keyword evidence="3" id="KW-0326">Glycosidase</keyword>
<dbReference type="GO" id="GO:0003796">
    <property type="term" value="F:lysozyme activity"/>
    <property type="evidence" value="ECO:0007669"/>
    <property type="project" value="InterPro"/>
</dbReference>